<accession>A0A2U1AJP4</accession>
<sequence length="88" mass="10115">MNQELKPGYLEALEALRNNPSMKIVLEQWRDELVQMGLRMMLVSPADFSHWQGRMVAFNEVIALLSRQGDELKKINPETGRKAPPGFF</sequence>
<evidence type="ECO:0000313" key="1">
    <source>
        <dbReference type="EMBL" id="PVY36638.1"/>
    </source>
</evidence>
<gene>
    <name evidence="1" type="ORF">C8D82_13445</name>
</gene>
<reference evidence="1 2" key="1">
    <citation type="submission" date="2018-04" db="EMBL/GenBank/DDBJ databases">
        <title>Genomic Encyclopedia of Type Strains, Phase IV (KMG-IV): sequencing the most valuable type-strain genomes for metagenomic binning, comparative biology and taxonomic classification.</title>
        <authorList>
            <person name="Goeker M."/>
        </authorList>
    </citation>
    <scope>NUCLEOTIDE SEQUENCE [LARGE SCALE GENOMIC DNA]</scope>
    <source>
        <strain evidence="1 2">DSM 14823</strain>
    </source>
</reference>
<dbReference type="EMBL" id="QEKH01000034">
    <property type="protein sequence ID" value="PVY36638.1"/>
    <property type="molecule type" value="Genomic_DNA"/>
</dbReference>
<protein>
    <submittedName>
        <fullName evidence="1">Uncharacterized protein</fullName>
    </submittedName>
</protein>
<proteinExistence type="predicted"/>
<evidence type="ECO:0000313" key="2">
    <source>
        <dbReference type="Proteomes" id="UP000245959"/>
    </source>
</evidence>
<dbReference type="Proteomes" id="UP000245959">
    <property type="component" value="Unassembled WGS sequence"/>
</dbReference>
<dbReference type="RefSeq" id="WP_116885491.1">
    <property type="nucleotide sequence ID" value="NZ_CABMMC010000001.1"/>
</dbReference>
<comment type="caution">
    <text evidence="1">The sequence shown here is derived from an EMBL/GenBank/DDBJ whole genome shotgun (WGS) entry which is preliminary data.</text>
</comment>
<dbReference type="GeneID" id="78296761"/>
<organism evidence="1 2">
    <name type="scientific">Victivallis vadensis</name>
    <dbReference type="NCBI Taxonomy" id="172901"/>
    <lineage>
        <taxon>Bacteria</taxon>
        <taxon>Pseudomonadati</taxon>
        <taxon>Lentisphaerota</taxon>
        <taxon>Lentisphaeria</taxon>
        <taxon>Victivallales</taxon>
        <taxon>Victivallaceae</taxon>
        <taxon>Victivallis</taxon>
    </lineage>
</organism>
<dbReference type="AlphaFoldDB" id="A0A2U1AJP4"/>
<keyword evidence="2" id="KW-1185">Reference proteome</keyword>
<name>A0A2U1AJP4_9BACT</name>